<dbReference type="GO" id="GO:0004674">
    <property type="term" value="F:protein serine/threonine kinase activity"/>
    <property type="evidence" value="ECO:0007669"/>
    <property type="project" value="UniProtKB-KW"/>
</dbReference>
<evidence type="ECO:0000313" key="12">
    <source>
        <dbReference type="Proteomes" id="UP000730482"/>
    </source>
</evidence>
<dbReference type="InterPro" id="IPR008271">
    <property type="entry name" value="Ser/Thr_kinase_AS"/>
</dbReference>
<feature type="region of interest" description="Disordered" evidence="8">
    <location>
        <begin position="294"/>
        <end position="331"/>
    </location>
</feature>
<dbReference type="InterPro" id="IPR000719">
    <property type="entry name" value="Prot_kinase_dom"/>
</dbReference>
<dbReference type="InterPro" id="IPR017441">
    <property type="entry name" value="Protein_kinase_ATP_BS"/>
</dbReference>
<dbReference type="EMBL" id="JAAFYZ010000050">
    <property type="protein sequence ID" value="MBS2548501.1"/>
    <property type="molecule type" value="Genomic_DNA"/>
</dbReference>
<dbReference type="Pfam" id="PF00069">
    <property type="entry name" value="Pkinase"/>
    <property type="match status" value="1"/>
</dbReference>
<feature type="region of interest" description="Disordered" evidence="8">
    <location>
        <begin position="344"/>
        <end position="363"/>
    </location>
</feature>
<dbReference type="SUPFAM" id="SSF56112">
    <property type="entry name" value="Protein kinase-like (PK-like)"/>
    <property type="match status" value="1"/>
</dbReference>
<evidence type="ECO:0000256" key="1">
    <source>
        <dbReference type="ARBA" id="ARBA00012513"/>
    </source>
</evidence>
<evidence type="ECO:0000256" key="9">
    <source>
        <dbReference type="SAM" id="Phobius"/>
    </source>
</evidence>
<dbReference type="InterPro" id="IPR011009">
    <property type="entry name" value="Kinase-like_dom_sf"/>
</dbReference>
<keyword evidence="9" id="KW-0472">Membrane</keyword>
<dbReference type="Proteomes" id="UP000730482">
    <property type="component" value="Unassembled WGS sequence"/>
</dbReference>
<accession>A0ABS5KR22</accession>
<keyword evidence="9" id="KW-1133">Transmembrane helix</keyword>
<dbReference type="Gene3D" id="1.10.510.10">
    <property type="entry name" value="Transferase(Phosphotransferase) domain 1"/>
    <property type="match status" value="1"/>
</dbReference>
<feature type="binding site" evidence="7">
    <location>
        <position position="53"/>
    </location>
    <ligand>
        <name>ATP</name>
        <dbReference type="ChEBI" id="CHEBI:30616"/>
    </ligand>
</feature>
<keyword evidence="3" id="KW-0808">Transferase</keyword>
<feature type="region of interest" description="Disordered" evidence="8">
    <location>
        <begin position="400"/>
        <end position="463"/>
    </location>
</feature>
<dbReference type="SMART" id="SM00220">
    <property type="entry name" value="S_TKc"/>
    <property type="match status" value="1"/>
</dbReference>
<comment type="caution">
    <text evidence="11">The sequence shown here is derived from an EMBL/GenBank/DDBJ whole genome shotgun (WGS) entry which is preliminary data.</text>
</comment>
<name>A0ABS5KR22_9ACTN</name>
<feature type="domain" description="Protein kinase" evidence="10">
    <location>
        <begin position="24"/>
        <end position="292"/>
    </location>
</feature>
<keyword evidence="12" id="KW-1185">Reference proteome</keyword>
<dbReference type="EC" id="2.7.11.1" evidence="1"/>
<evidence type="ECO:0000313" key="11">
    <source>
        <dbReference type="EMBL" id="MBS2548501.1"/>
    </source>
</evidence>
<evidence type="ECO:0000256" key="8">
    <source>
        <dbReference type="SAM" id="MobiDB-lite"/>
    </source>
</evidence>
<sequence length="555" mass="58249">MSGGTGLTLNVDGTRPGHLVGGRYELVAQIGHGGMGRVWEARDTDLGRTVAVKEVLLPALPPVQQQTRLRQARREGKNAAALADHPNIVTVYDVVVEDGVPWIIMQLVRGCSLRSLLRDPAGVGVADDADVALTPLGVERVAAVAEAMLDALLAMHEAGIVHRDIKPHNILMADDGRILLTDFGIAKSDSDVTVTVSGSVMGTMAYIAPERAEGETGTSASDFFSLGVTLFEAVEGFSPFEKKNSKTGTLTAILTKPLPPMSRAGRLAPLIQALTLKQPHQRPDNAQARALLAGRNPDTWRLPSPDEAGTESLPAQARNQAGAAGAGKGRLPWESITLTSSAGIARPPVWDQPQPAGSAHPARQRASNEAILAGIGVVLGIALLVGGIAWYHQQHTANQAAPPNTLASTPSATQPYVPPDTTQPLTSDPTTSTTSTTDTPDPTTSTTDTPTPTSTPMPTAPRCLTDSQALDLARTTNRDSLPSDTFVEPQTLQCDSGWGGARLYSDSDGGGISLLYRQQSDGTWATAFMGTDLCGDPIISQAPASIQHDLCPNLG</sequence>
<evidence type="ECO:0000256" key="5">
    <source>
        <dbReference type="ARBA" id="ARBA00022777"/>
    </source>
</evidence>
<keyword evidence="2 11" id="KW-0723">Serine/threonine-protein kinase</keyword>
<feature type="compositionally biased region" description="Low complexity" evidence="8">
    <location>
        <begin position="419"/>
        <end position="452"/>
    </location>
</feature>
<evidence type="ECO:0000256" key="6">
    <source>
        <dbReference type="ARBA" id="ARBA00022840"/>
    </source>
</evidence>
<evidence type="ECO:0000256" key="4">
    <source>
        <dbReference type="ARBA" id="ARBA00022741"/>
    </source>
</evidence>
<protein>
    <recommendedName>
        <fullName evidence="1">non-specific serine/threonine protein kinase</fullName>
        <ecNumber evidence="1">2.7.11.1</ecNumber>
    </recommendedName>
</protein>
<keyword evidence="6 7" id="KW-0067">ATP-binding</keyword>
<keyword evidence="9" id="KW-0812">Transmembrane</keyword>
<gene>
    <name evidence="11" type="ORF">KGQ19_16665</name>
</gene>
<dbReference type="RefSeq" id="WP_212010081.1">
    <property type="nucleotide sequence ID" value="NZ_JAAFYZ010000050.1"/>
</dbReference>
<evidence type="ECO:0000256" key="2">
    <source>
        <dbReference type="ARBA" id="ARBA00022527"/>
    </source>
</evidence>
<dbReference type="PROSITE" id="PS00108">
    <property type="entry name" value="PROTEIN_KINASE_ST"/>
    <property type="match status" value="1"/>
</dbReference>
<dbReference type="PROSITE" id="PS50011">
    <property type="entry name" value="PROTEIN_KINASE_DOM"/>
    <property type="match status" value="1"/>
</dbReference>
<organism evidence="11 12">
    <name type="scientific">Catenulispora pinistramenti</name>
    <dbReference type="NCBI Taxonomy" id="2705254"/>
    <lineage>
        <taxon>Bacteria</taxon>
        <taxon>Bacillati</taxon>
        <taxon>Actinomycetota</taxon>
        <taxon>Actinomycetes</taxon>
        <taxon>Catenulisporales</taxon>
        <taxon>Catenulisporaceae</taxon>
        <taxon>Catenulispora</taxon>
    </lineage>
</organism>
<keyword evidence="5 11" id="KW-0418">Kinase</keyword>
<dbReference type="CDD" id="cd14014">
    <property type="entry name" value="STKc_PknB_like"/>
    <property type="match status" value="1"/>
</dbReference>
<evidence type="ECO:0000256" key="3">
    <source>
        <dbReference type="ARBA" id="ARBA00022679"/>
    </source>
</evidence>
<evidence type="ECO:0000259" key="10">
    <source>
        <dbReference type="PROSITE" id="PS50011"/>
    </source>
</evidence>
<dbReference type="PANTHER" id="PTHR43289:SF6">
    <property type="entry name" value="SERINE_THREONINE-PROTEIN KINASE NEKL-3"/>
    <property type="match status" value="1"/>
</dbReference>
<dbReference type="PROSITE" id="PS00107">
    <property type="entry name" value="PROTEIN_KINASE_ATP"/>
    <property type="match status" value="1"/>
</dbReference>
<reference evidence="11 12" key="1">
    <citation type="submission" date="2020-02" db="EMBL/GenBank/DDBJ databases">
        <title>Acidophilic actinobacteria isolated from forest soil.</title>
        <authorList>
            <person name="Golinska P."/>
        </authorList>
    </citation>
    <scope>NUCLEOTIDE SEQUENCE [LARGE SCALE GENOMIC DNA]</scope>
    <source>
        <strain evidence="11 12">NL8</strain>
    </source>
</reference>
<feature type="compositionally biased region" description="Polar residues" evidence="8">
    <location>
        <begin position="400"/>
        <end position="414"/>
    </location>
</feature>
<dbReference type="PANTHER" id="PTHR43289">
    <property type="entry name" value="MITOGEN-ACTIVATED PROTEIN KINASE KINASE KINASE 20-RELATED"/>
    <property type="match status" value="1"/>
</dbReference>
<dbReference type="Gene3D" id="3.30.200.20">
    <property type="entry name" value="Phosphorylase Kinase, domain 1"/>
    <property type="match status" value="1"/>
</dbReference>
<evidence type="ECO:0000256" key="7">
    <source>
        <dbReference type="PROSITE-ProRule" id="PRU10141"/>
    </source>
</evidence>
<feature type="transmembrane region" description="Helical" evidence="9">
    <location>
        <begin position="370"/>
        <end position="391"/>
    </location>
</feature>
<proteinExistence type="predicted"/>
<keyword evidence="4 7" id="KW-0547">Nucleotide-binding</keyword>